<comment type="similarity">
    <text evidence="2">Belongs to the OXR1 family.</text>
</comment>
<dbReference type="EMBL" id="JALJOS010000009">
    <property type="protein sequence ID" value="KAK9834530.1"/>
    <property type="molecule type" value="Genomic_DNA"/>
</dbReference>
<dbReference type="Proteomes" id="UP001438707">
    <property type="component" value="Unassembled WGS sequence"/>
</dbReference>
<protein>
    <recommendedName>
        <fullName evidence="4">Oxidation resistance protein 1</fullName>
    </recommendedName>
</protein>
<evidence type="ECO:0000256" key="4">
    <source>
        <dbReference type="ARBA" id="ARBA00040604"/>
    </source>
</evidence>
<evidence type="ECO:0000259" key="5">
    <source>
        <dbReference type="PROSITE" id="PS51886"/>
    </source>
</evidence>
<comment type="subcellular location">
    <subcellularLocation>
        <location evidence="1">Mitochondrion</location>
    </subcellularLocation>
</comment>
<name>A0AAW1RLZ5_9CHLO</name>
<proteinExistence type="inferred from homology"/>
<gene>
    <name evidence="6" type="ORF">WJX74_003813</name>
</gene>
<comment type="caution">
    <text evidence="6">The sequence shown here is derived from an EMBL/GenBank/DDBJ whole genome shotgun (WGS) entry which is preliminary data.</text>
</comment>
<accession>A0AAW1RLZ5</accession>
<dbReference type="PANTHER" id="PTHR23354">
    <property type="entry name" value="NUCLEOLAR PROTEIN 7/ESTROGEN RECEPTOR COACTIVATOR-RELATED"/>
    <property type="match status" value="1"/>
</dbReference>
<dbReference type="Pfam" id="PF07534">
    <property type="entry name" value="TLD"/>
    <property type="match status" value="1"/>
</dbReference>
<keyword evidence="3" id="KW-0496">Mitochondrion</keyword>
<organism evidence="6 7">
    <name type="scientific">Apatococcus lobatus</name>
    <dbReference type="NCBI Taxonomy" id="904363"/>
    <lineage>
        <taxon>Eukaryota</taxon>
        <taxon>Viridiplantae</taxon>
        <taxon>Chlorophyta</taxon>
        <taxon>core chlorophytes</taxon>
        <taxon>Trebouxiophyceae</taxon>
        <taxon>Chlorellales</taxon>
        <taxon>Chlorellaceae</taxon>
        <taxon>Apatococcus</taxon>
    </lineage>
</organism>
<evidence type="ECO:0000256" key="3">
    <source>
        <dbReference type="ARBA" id="ARBA00023128"/>
    </source>
</evidence>
<feature type="domain" description="TLDc" evidence="5">
    <location>
        <begin position="70"/>
        <end position="235"/>
    </location>
</feature>
<evidence type="ECO:0000313" key="6">
    <source>
        <dbReference type="EMBL" id="KAK9834530.1"/>
    </source>
</evidence>
<dbReference type="PROSITE" id="PS51886">
    <property type="entry name" value="TLDC"/>
    <property type="match status" value="1"/>
</dbReference>
<evidence type="ECO:0000256" key="2">
    <source>
        <dbReference type="ARBA" id="ARBA00009540"/>
    </source>
</evidence>
<sequence length="235" mass="26310">MGCVHPKASPAKQADHFKIQPVHRVQEAQPAANGTITTADAVDLAGEPQANVPEPLRPGNYTPELSEPSSILSEKDFRALADAVPIRHKWRYWRLLYSSGRDGISLTTLYRKGAGVAPCILVIRDRGHFVFGCYTAEQWKVAPRYYGTGESFVFQLQPNFVHWKWWQQRMNLARNDFFQFGRPECLALGGAPRYAISLDNELLRGSSGLSESFGSPCLASQEDFEIGRVELWGLV</sequence>
<reference evidence="6 7" key="1">
    <citation type="journal article" date="2024" name="Nat. Commun.">
        <title>Phylogenomics reveals the evolutionary origins of lichenization in chlorophyte algae.</title>
        <authorList>
            <person name="Puginier C."/>
            <person name="Libourel C."/>
            <person name="Otte J."/>
            <person name="Skaloud P."/>
            <person name="Haon M."/>
            <person name="Grisel S."/>
            <person name="Petersen M."/>
            <person name="Berrin J.G."/>
            <person name="Delaux P.M."/>
            <person name="Dal Grande F."/>
            <person name="Keller J."/>
        </authorList>
    </citation>
    <scope>NUCLEOTIDE SEQUENCE [LARGE SCALE GENOMIC DNA]</scope>
    <source>
        <strain evidence="6 7">SAG 2145</strain>
    </source>
</reference>
<dbReference type="AlphaFoldDB" id="A0AAW1RLZ5"/>
<dbReference type="GO" id="GO:0005739">
    <property type="term" value="C:mitochondrion"/>
    <property type="evidence" value="ECO:0007669"/>
    <property type="project" value="UniProtKB-SubCell"/>
</dbReference>
<dbReference type="PANTHER" id="PTHR23354:SF62">
    <property type="entry name" value="MUSTARD, ISOFORM V"/>
    <property type="match status" value="1"/>
</dbReference>
<evidence type="ECO:0000256" key="1">
    <source>
        <dbReference type="ARBA" id="ARBA00004173"/>
    </source>
</evidence>
<dbReference type="SMART" id="SM00584">
    <property type="entry name" value="TLDc"/>
    <property type="match status" value="1"/>
</dbReference>
<evidence type="ECO:0000313" key="7">
    <source>
        <dbReference type="Proteomes" id="UP001438707"/>
    </source>
</evidence>
<keyword evidence="7" id="KW-1185">Reference proteome</keyword>
<dbReference type="InterPro" id="IPR006571">
    <property type="entry name" value="TLDc_dom"/>
</dbReference>